<dbReference type="HOGENOM" id="CLU_936093_0_0_7"/>
<accession>B3E4J6</accession>
<sequence length="292" mass="32629">MNIFLTGGSGFIGKNIIETLGGTYNIIAPSSKELDLTDEQAVQTFFRVNSIDIVIHGAVKPGHRNAKDPSNQLYVNTRMYFNIVRNAGRFQRLIFLGSGAVYDVSQSIAKVDEDTFDTHVPADEHGFSKYIIAKHIKHLNDAVALNIFGIFGKYEDYAIRFISNAICKALFDLPITIRQNRLFDYLYIDDLMPVLEHFIHNKPLSSTYNVTPESSVELTTVAELVRARSGKDLPIVVATHGLGLEYSGSNARLCSDLPQMAFTPLVAAIDSLYSWYEQQKDSINRDALLTDK</sequence>
<dbReference type="Proteomes" id="UP000002420">
    <property type="component" value="Chromosome"/>
</dbReference>
<dbReference type="EMBL" id="CP001089">
    <property type="protein sequence ID" value="ACD94511.1"/>
    <property type="molecule type" value="Genomic_DNA"/>
</dbReference>
<dbReference type="PANTHER" id="PTHR43000">
    <property type="entry name" value="DTDP-D-GLUCOSE 4,6-DEHYDRATASE-RELATED"/>
    <property type="match status" value="1"/>
</dbReference>
<dbReference type="STRING" id="398767.Glov_0785"/>
<comment type="similarity">
    <text evidence="1">Belongs to the NAD(P)-dependent epimerase/dehydratase family.</text>
</comment>
<dbReference type="SUPFAM" id="SSF51735">
    <property type="entry name" value="NAD(P)-binding Rossmann-fold domains"/>
    <property type="match status" value="1"/>
</dbReference>
<feature type="domain" description="NAD-dependent epimerase/dehydratase" evidence="2">
    <location>
        <begin position="3"/>
        <end position="210"/>
    </location>
</feature>
<dbReference type="InterPro" id="IPR036291">
    <property type="entry name" value="NAD(P)-bd_dom_sf"/>
</dbReference>
<gene>
    <name evidence="3" type="ordered locus">Glov_0785</name>
</gene>
<name>B3E4J6_TRIL1</name>
<organism evidence="3 4">
    <name type="scientific">Trichlorobacter lovleyi (strain ATCC BAA-1151 / DSM 17278 / SZ)</name>
    <name type="common">Geobacter lovleyi</name>
    <dbReference type="NCBI Taxonomy" id="398767"/>
    <lineage>
        <taxon>Bacteria</taxon>
        <taxon>Pseudomonadati</taxon>
        <taxon>Thermodesulfobacteriota</taxon>
        <taxon>Desulfuromonadia</taxon>
        <taxon>Geobacterales</taxon>
        <taxon>Geobacteraceae</taxon>
        <taxon>Trichlorobacter</taxon>
    </lineage>
</organism>
<proteinExistence type="inferred from homology"/>
<dbReference type="eggNOG" id="COG0451">
    <property type="taxonomic scope" value="Bacteria"/>
</dbReference>
<dbReference type="InterPro" id="IPR001509">
    <property type="entry name" value="Epimerase_deHydtase"/>
</dbReference>
<keyword evidence="4" id="KW-1185">Reference proteome</keyword>
<evidence type="ECO:0000313" key="4">
    <source>
        <dbReference type="Proteomes" id="UP000002420"/>
    </source>
</evidence>
<protein>
    <submittedName>
        <fullName evidence="3">NAD-dependent epimerase/dehydratase</fullName>
    </submittedName>
</protein>
<evidence type="ECO:0000259" key="2">
    <source>
        <dbReference type="Pfam" id="PF01370"/>
    </source>
</evidence>
<dbReference type="AlphaFoldDB" id="B3E4J6"/>
<dbReference type="RefSeq" id="WP_012468867.1">
    <property type="nucleotide sequence ID" value="NC_010814.1"/>
</dbReference>
<dbReference type="KEGG" id="glo:Glov_0785"/>
<dbReference type="OrthoDB" id="9801785at2"/>
<evidence type="ECO:0000256" key="1">
    <source>
        <dbReference type="ARBA" id="ARBA00007637"/>
    </source>
</evidence>
<reference evidence="3 4" key="1">
    <citation type="submission" date="2008-05" db="EMBL/GenBank/DDBJ databases">
        <title>Complete sequence of chromosome of Geobacter lovleyi SZ.</title>
        <authorList>
            <consortium name="US DOE Joint Genome Institute"/>
            <person name="Lucas S."/>
            <person name="Copeland A."/>
            <person name="Lapidus A."/>
            <person name="Glavina del Rio T."/>
            <person name="Dalin E."/>
            <person name="Tice H."/>
            <person name="Bruce D."/>
            <person name="Goodwin L."/>
            <person name="Pitluck S."/>
            <person name="Chertkov O."/>
            <person name="Meincke L."/>
            <person name="Brettin T."/>
            <person name="Detter J.C."/>
            <person name="Han C."/>
            <person name="Tapia R."/>
            <person name="Kuske C.R."/>
            <person name="Schmutz J."/>
            <person name="Larimer F."/>
            <person name="Land M."/>
            <person name="Hauser L."/>
            <person name="Kyrpides N."/>
            <person name="Mikhailova N."/>
            <person name="Sung Y."/>
            <person name="Fletcher K.E."/>
            <person name="Ritalahti K.M."/>
            <person name="Loeffler F.E."/>
            <person name="Richardson P."/>
        </authorList>
    </citation>
    <scope>NUCLEOTIDE SEQUENCE [LARGE SCALE GENOMIC DNA]</scope>
    <source>
        <strain evidence="4">ATCC BAA-1151 / DSM 17278 / SZ</strain>
    </source>
</reference>
<evidence type="ECO:0000313" key="3">
    <source>
        <dbReference type="EMBL" id="ACD94511.1"/>
    </source>
</evidence>
<dbReference type="Pfam" id="PF01370">
    <property type="entry name" value="Epimerase"/>
    <property type="match status" value="1"/>
</dbReference>
<dbReference type="Gene3D" id="3.40.50.720">
    <property type="entry name" value="NAD(P)-binding Rossmann-like Domain"/>
    <property type="match status" value="1"/>
</dbReference>